<dbReference type="AlphaFoldDB" id="A0A2B4S4T5"/>
<feature type="domain" description="F-box" evidence="2">
    <location>
        <begin position="47"/>
        <end position="89"/>
    </location>
</feature>
<accession>A0A2B4S4T5</accession>
<evidence type="ECO:0000313" key="3">
    <source>
        <dbReference type="EMBL" id="PFX23810.1"/>
    </source>
</evidence>
<evidence type="ECO:0000259" key="2">
    <source>
        <dbReference type="Pfam" id="PF12937"/>
    </source>
</evidence>
<keyword evidence="1" id="KW-0175">Coiled coil</keyword>
<dbReference type="InterPro" id="IPR001810">
    <property type="entry name" value="F-box_dom"/>
</dbReference>
<keyword evidence="4" id="KW-1185">Reference proteome</keyword>
<feature type="coiled-coil region" evidence="1">
    <location>
        <begin position="213"/>
        <end position="249"/>
    </location>
</feature>
<name>A0A2B4S4T5_STYPI</name>
<dbReference type="Pfam" id="PF12937">
    <property type="entry name" value="F-box-like"/>
    <property type="match status" value="1"/>
</dbReference>
<dbReference type="SUPFAM" id="SSF81383">
    <property type="entry name" value="F-box domain"/>
    <property type="match status" value="1"/>
</dbReference>
<dbReference type="EMBL" id="LSMT01000195">
    <property type="protein sequence ID" value="PFX23810.1"/>
    <property type="molecule type" value="Genomic_DNA"/>
</dbReference>
<organism evidence="3 4">
    <name type="scientific">Stylophora pistillata</name>
    <name type="common">Smooth cauliflower coral</name>
    <dbReference type="NCBI Taxonomy" id="50429"/>
    <lineage>
        <taxon>Eukaryota</taxon>
        <taxon>Metazoa</taxon>
        <taxon>Cnidaria</taxon>
        <taxon>Anthozoa</taxon>
        <taxon>Hexacorallia</taxon>
        <taxon>Scleractinia</taxon>
        <taxon>Astrocoeniina</taxon>
        <taxon>Pocilloporidae</taxon>
        <taxon>Stylophora</taxon>
    </lineage>
</organism>
<comment type="caution">
    <text evidence="3">The sequence shown here is derived from an EMBL/GenBank/DDBJ whole genome shotgun (WGS) entry which is preliminary data.</text>
</comment>
<dbReference type="OrthoDB" id="5946613at2759"/>
<proteinExistence type="predicted"/>
<sequence>MPPGTKKRKTEECSFTSFVGGSPRYITRLFLRELRASGIESIGPYFGSLPPEMLNLLFSYLDAPALSSIGATCHIMNSHAKRLWKPLCTRLALVHKPTVLCVANPLSEESVFSYDKAVELCTGEKRWEVMAARNWLYSKWRCVVCYRSCSHRVDAHFDVTLCDNCHPLFYRRKCHAKEQFSLTERDLRTIDNDSYEFLVSDLITLARRKYGSREALQDRLNHKQRQKNIREAEKQCALVQREREVLQALESLNSSYSDIETVDARCMPYVSTPASYQYAPQQSAEDAAKWLIGWKNRQETRQKLLMAEIEARSTRCKGCRARYDYRSLSRLPSAIKCTHVLEENATKLMETIKEHFNHDIVHYTRHGQLNMETGVYDMEHRSAQELFLRNERRTKLMEELEARKTEWPSILNGQKNAMSCTYAQDFIYKGVAVLDNDGNKCRLRNAKDVARVILAKALGWNSRNKEVMSELAKKGFFPPFDSLKLESHLLMDDFVESSVVVHGDNIIACSSTEVADRIAVIEGLEEEQRSSAAQRCARIYAECNRKPDITALRQVRKNSLVKSLNVRSFSECGPSSDRRWSPAHEFVNCGTTTSLFGYKLTTPEAVSSLIRLKQQIHSQTKML</sequence>
<dbReference type="Proteomes" id="UP000225706">
    <property type="component" value="Unassembled WGS sequence"/>
</dbReference>
<reference evidence="4" key="1">
    <citation type="journal article" date="2017" name="bioRxiv">
        <title>Comparative analysis of the genomes of Stylophora pistillata and Acropora digitifera provides evidence for extensive differences between species of corals.</title>
        <authorList>
            <person name="Voolstra C.R."/>
            <person name="Li Y."/>
            <person name="Liew Y.J."/>
            <person name="Baumgarten S."/>
            <person name="Zoccola D."/>
            <person name="Flot J.-F."/>
            <person name="Tambutte S."/>
            <person name="Allemand D."/>
            <person name="Aranda M."/>
        </authorList>
    </citation>
    <scope>NUCLEOTIDE SEQUENCE [LARGE SCALE GENOMIC DNA]</scope>
</reference>
<evidence type="ECO:0000256" key="1">
    <source>
        <dbReference type="SAM" id="Coils"/>
    </source>
</evidence>
<protein>
    <recommendedName>
        <fullName evidence="2">F-box domain-containing protein</fullName>
    </recommendedName>
</protein>
<evidence type="ECO:0000313" key="4">
    <source>
        <dbReference type="Proteomes" id="UP000225706"/>
    </source>
</evidence>
<gene>
    <name evidence="3" type="ORF">AWC38_SpisGene11630</name>
</gene>
<dbReference type="InterPro" id="IPR036047">
    <property type="entry name" value="F-box-like_dom_sf"/>
</dbReference>